<dbReference type="InterPro" id="IPR038390">
    <property type="entry name" value="Metal_Tscrpt_repr_sf"/>
</dbReference>
<accession>A0A0D8J2N2</accession>
<dbReference type="RefSeq" id="WP_050005264.1">
    <property type="nucleotide sequence ID" value="NZ_JXXK01000010.1"/>
</dbReference>
<dbReference type="PANTHER" id="PTHR33677">
    <property type="entry name" value="TRANSCRIPTIONAL REPRESSOR FRMR-RELATED"/>
    <property type="match status" value="1"/>
</dbReference>
<gene>
    <name evidence="7" type="ORF">TQ39_08800</name>
</gene>
<evidence type="ECO:0000256" key="1">
    <source>
        <dbReference type="ARBA" id="ARBA00004496"/>
    </source>
</evidence>
<organism evidence="7 8">
    <name type="scientific">Ruthenibacterium lactatiformans</name>
    <dbReference type="NCBI Taxonomy" id="1550024"/>
    <lineage>
        <taxon>Bacteria</taxon>
        <taxon>Bacillati</taxon>
        <taxon>Bacillota</taxon>
        <taxon>Clostridia</taxon>
        <taxon>Eubacteriales</taxon>
        <taxon>Oscillospiraceae</taxon>
        <taxon>Ruthenibacterium</taxon>
    </lineage>
</organism>
<dbReference type="GO" id="GO:0003677">
    <property type="term" value="F:DNA binding"/>
    <property type="evidence" value="ECO:0007669"/>
    <property type="project" value="InterPro"/>
</dbReference>
<comment type="subcellular location">
    <subcellularLocation>
        <location evidence="1">Cytoplasm</location>
    </subcellularLocation>
</comment>
<reference evidence="7" key="1">
    <citation type="submission" date="2015-02" db="EMBL/GenBank/DDBJ databases">
        <title>A novel member of the family Ruminococcaceae isolated from human feces.</title>
        <authorList>
            <person name="Shkoporov A.N."/>
            <person name="Chaplin A.V."/>
            <person name="Motuzova O.V."/>
            <person name="Kafarskaia L.I."/>
            <person name="Khokhlova E.V."/>
            <person name="Efimov B.A."/>
        </authorList>
    </citation>
    <scope>NUCLEOTIDE SEQUENCE [LARGE SCALE GENOMIC DNA]</scope>
    <source>
        <strain evidence="7">585-1</strain>
    </source>
</reference>
<dbReference type="InterPro" id="IPR003735">
    <property type="entry name" value="Metal_Tscrpt_repr"/>
</dbReference>
<dbReference type="GO" id="GO:0005737">
    <property type="term" value="C:cytoplasm"/>
    <property type="evidence" value="ECO:0007669"/>
    <property type="project" value="UniProtKB-SubCell"/>
</dbReference>
<sequence>MKAKRSDITHKLKIARGQIDGILQMVEEDRYCVDISTQIQATMALLKSANQQILQAHIRSCVREALQTDAENPKLEEALKLLEKMAQ</sequence>
<protein>
    <recommendedName>
        <fullName evidence="5">Copper-sensing transcriptional repressor CsoR</fullName>
    </recommendedName>
    <alternativeName>
        <fullName evidence="6">Copper-sensitive operon repressor</fullName>
    </alternativeName>
</protein>
<evidence type="ECO:0000313" key="8">
    <source>
        <dbReference type="Proteomes" id="UP000032483"/>
    </source>
</evidence>
<dbReference type="Gene3D" id="1.20.58.1000">
    <property type="entry name" value="Metal-sensitive repressor, helix protomer"/>
    <property type="match status" value="1"/>
</dbReference>
<keyword evidence="4" id="KW-0479">Metal-binding</keyword>
<dbReference type="CDD" id="cd10159">
    <property type="entry name" value="CsoR-like_DUF156_2"/>
    <property type="match status" value="1"/>
</dbReference>
<comment type="caution">
    <text evidence="7">The sequence shown here is derived from an EMBL/GenBank/DDBJ whole genome shotgun (WGS) entry which is preliminary data.</text>
</comment>
<evidence type="ECO:0000256" key="6">
    <source>
        <dbReference type="ARBA" id="ARBA00041544"/>
    </source>
</evidence>
<name>A0A0D8J2N2_9FIRM</name>
<dbReference type="Pfam" id="PF02583">
    <property type="entry name" value="Trns_repr_metal"/>
    <property type="match status" value="1"/>
</dbReference>
<evidence type="ECO:0000256" key="2">
    <source>
        <dbReference type="ARBA" id="ARBA00011738"/>
    </source>
</evidence>
<evidence type="ECO:0000256" key="4">
    <source>
        <dbReference type="ARBA" id="ARBA00022723"/>
    </source>
</evidence>
<dbReference type="GO" id="GO:0046872">
    <property type="term" value="F:metal ion binding"/>
    <property type="evidence" value="ECO:0007669"/>
    <property type="project" value="UniProtKB-KW"/>
</dbReference>
<dbReference type="AlphaFoldDB" id="A0A0D8J2N2"/>
<dbReference type="GeneID" id="42856688"/>
<keyword evidence="8" id="KW-1185">Reference proteome</keyword>
<evidence type="ECO:0000256" key="5">
    <source>
        <dbReference type="ARBA" id="ARBA00039938"/>
    </source>
</evidence>
<dbReference type="Proteomes" id="UP000032483">
    <property type="component" value="Unassembled WGS sequence"/>
</dbReference>
<comment type="subunit">
    <text evidence="2">Homodimer.</text>
</comment>
<evidence type="ECO:0000313" key="7">
    <source>
        <dbReference type="EMBL" id="KJF40058.1"/>
    </source>
</evidence>
<keyword evidence="3" id="KW-0963">Cytoplasm</keyword>
<evidence type="ECO:0000256" key="3">
    <source>
        <dbReference type="ARBA" id="ARBA00022490"/>
    </source>
</evidence>
<dbReference type="EMBL" id="JXXK01000010">
    <property type="protein sequence ID" value="KJF40058.1"/>
    <property type="molecule type" value="Genomic_DNA"/>
</dbReference>
<dbReference type="PATRIC" id="fig|1550024.3.peg.2000"/>
<dbReference type="GO" id="GO:0045892">
    <property type="term" value="P:negative regulation of DNA-templated transcription"/>
    <property type="evidence" value="ECO:0007669"/>
    <property type="project" value="UniProtKB-ARBA"/>
</dbReference>
<dbReference type="PANTHER" id="PTHR33677:SF4">
    <property type="entry name" value="COPPER-SENSING TRANSCRIPTIONAL REPRESSOR CSOR"/>
    <property type="match status" value="1"/>
</dbReference>
<proteinExistence type="predicted"/>